<organism evidence="10 11">
    <name type="scientific">Albugo candida</name>
    <dbReference type="NCBI Taxonomy" id="65357"/>
    <lineage>
        <taxon>Eukaryota</taxon>
        <taxon>Sar</taxon>
        <taxon>Stramenopiles</taxon>
        <taxon>Oomycota</taxon>
        <taxon>Peronosporomycetes</taxon>
        <taxon>Albuginales</taxon>
        <taxon>Albuginaceae</taxon>
        <taxon>Albugo</taxon>
    </lineage>
</organism>
<sequence length="1796" mass="204578">MPNGPRSEEIDEELVHSIIITTYRTGFRCDFVLYRESFARQMFGKIDFAFESFYVTLNAEKEEKMNVSIGNESKEAAKAYILEQIAAQVDTRVIKHMIADPWRTTPSQRYNKRNEVLQMHHARTKETSKSCIAQRGIGVDMSYYNAVEATELVKMKGYPGVFETDASFQEEKFRFHALRNSTYVAPLPIGFQVNWHSQYSMFTATDIYSKRLASVVVRSIESIKKRAIQAENSVHEDISVDLSTFLLQNVKRFDNSTAGKWMSDLTSGTKNLQELIQSLGVPFKQWKSTSEIPQCPLLDFILEFRPGYLEASWYAQLNVFYTEVNETKRVFMKRIGDNLFHPKLLDQRSTAWTKQLIAYMHGLEAKDQIAVLAENKQQRTWTKGDTLMSTNYPALCSIRNHRNGSSGFDSRSSDDSNCAPNVSIQEKWSYLLRLSNYQYRLGLLNTNEYLNGLLSLLQKSLSSPSKSHTPLSTKISIAHNQVMELVAMIYRLVPDIMRLLDTTISLVKILVHHIRCLILSVDASCHNQACTRELARALCQLLRDILIERENILVCVDESALAGILEVILDQRFFNSETYTLVDIRQSIASCRPKLEDAISRNVRMDQANLNLSSPSFARNEAEMIQCLDSFHRVDTSIDIHKVYHQIFTTPLDIDAKSLSADMHAIFVVCEWAITSQRPAEYRYLSAVSLLKIHNRAVLRHGRRHKLLKHVKGTSRAMLQGPLQDFLAYYEPKLITELNHIVELFCLLVRRQLFCVETFVEFVNCYQERDQHQCSSASMSSAYNIECGPGRGFKSNELGSIDATTRLQLYVWQFPREVHPSPLTTPGNASDELRAERYLSRWLDVLQLSKQSLQNSKTLERAQMFCVHVFQSHATSELEDISSNAQLAVKEVEYQGKLGDLIAAVKILCGHDKGRFTLWFLKKIYTESEFFRFSFHASVEHIVRLILLVLEIVDASALLEVLVFFLERTPVYLVRSIVLLYLERHEVAFSASGQIPLLLQAFVNRFNRIPKAADDTAGTVAKFFCRMYYAHAKKKETGKLDLPFALLRPIAETARKNQDATGQKSKEISLEIANPIVRIPPAREAMPPELKSAFLKSFKVLQSKWSLSDAENNAADGNVSTPSNVDGGQSVSEKTLPFSPPPYGSLCWDKVVLDARGDSLCRDHAIEYAANTINSCMMSSSGPNINANRERRAPNYVFLLRAIMSEAMDKWMANISLRSKSNHKRPIMTPQYIHRCVRLIREILHQHSDDDDFQEKFSNILLIWLQKEVLPGFSGSDSTKRTRNPFINVENSKEAFALNQKGKLDKVQYGLKAFLISLVIHKVVELAQILRLVLVPLFPRLRRASRDPPPSLSCQLLAMTLVFQLFSEPPQHMMLDSQKMALFDEPMTKYQYRFLRSQVSACLMFPLVHLLCQISYQLEDNFLLRKREERGTLASITLFNLTSDSIVRDIIFHDTKEAREKHIYPVYHKKQWHTAVLLTHFFRAPNSRAEDANGQIQLLKVHQILEQMNVWILNRGGSIYLDLQMSRQQLKVKRKGTRKQATGSLKRKAVIEEPERHSKRMKTSLETLQSQGCPCKAERADNAEGEATSGFEINDNSRATEIFSCLIVARLLQKSTRLPDSKVLMLTGAASAKTKLEERYCVCGKDSSTNKCIGSGFLPYKKIDEVDSHNKSSAQDMSEIYEASMASLYVSIVGTQPRRVIGSVVVKVLRAMEEDCNFKMAARTNLRDGCDLTAVRLLCGIISCPSGHAFMPPFISSVASQLESLLTVCTDYERHPTFFSCHFLQQLRHIDNDAFS</sequence>
<keyword evidence="4" id="KW-0805">Transcription regulation</keyword>
<evidence type="ECO:0000256" key="1">
    <source>
        <dbReference type="ARBA" id="ARBA00004123"/>
    </source>
</evidence>
<reference evidence="10 11" key="1">
    <citation type="submission" date="2012-05" db="EMBL/GenBank/DDBJ databases">
        <title>Recombination and specialization in a pathogen metapopulation.</title>
        <authorList>
            <person name="Gardiner A."/>
            <person name="Kemen E."/>
            <person name="Schultz-Larsen T."/>
            <person name="MacLean D."/>
            <person name="Van Oosterhout C."/>
            <person name="Jones J.D.G."/>
        </authorList>
    </citation>
    <scope>NUCLEOTIDE SEQUENCE [LARGE SCALE GENOMIC DNA]</scope>
    <source>
        <strain evidence="10 11">Ac Nc2</strain>
    </source>
</reference>
<feature type="region of interest" description="Disordered" evidence="8">
    <location>
        <begin position="1111"/>
        <end position="1134"/>
    </location>
</feature>
<dbReference type="PANTHER" id="PTHR46567:SF1">
    <property type="entry name" value="MEDIATOR OF RNA POLYMERASE II TRANSCRIPTION SUBUNIT 12"/>
    <property type="match status" value="1"/>
</dbReference>
<keyword evidence="7" id="KW-0539">Nucleus</keyword>
<evidence type="ECO:0000313" key="10">
    <source>
        <dbReference type="EMBL" id="CCI48912.1"/>
    </source>
</evidence>
<feature type="region of interest" description="Disordered" evidence="8">
    <location>
        <begin position="1533"/>
        <end position="1564"/>
    </location>
</feature>
<evidence type="ECO:0000313" key="11">
    <source>
        <dbReference type="Proteomes" id="UP000053237"/>
    </source>
</evidence>
<evidence type="ECO:0000256" key="8">
    <source>
        <dbReference type="SAM" id="MobiDB-lite"/>
    </source>
</evidence>
<comment type="subcellular location">
    <subcellularLocation>
        <location evidence="1">Nucleus</location>
    </subcellularLocation>
</comment>
<keyword evidence="11" id="KW-1185">Reference proteome</keyword>
<keyword evidence="5" id="KW-0010">Activator</keyword>
<evidence type="ECO:0000256" key="2">
    <source>
        <dbReference type="ARBA" id="ARBA00010289"/>
    </source>
</evidence>
<evidence type="ECO:0000259" key="9">
    <source>
        <dbReference type="Pfam" id="PF12145"/>
    </source>
</evidence>
<evidence type="ECO:0000256" key="6">
    <source>
        <dbReference type="ARBA" id="ARBA00023163"/>
    </source>
</evidence>
<dbReference type="InterPro" id="IPR021990">
    <property type="entry name" value="Mediator_Med12_LCEWAV"/>
</dbReference>
<evidence type="ECO:0000256" key="3">
    <source>
        <dbReference type="ARBA" id="ARBA00022491"/>
    </source>
</evidence>
<gene>
    <name evidence="10" type="ORF">BN9_101210</name>
</gene>
<proteinExistence type="inferred from homology"/>
<evidence type="ECO:0000256" key="7">
    <source>
        <dbReference type="ARBA" id="ARBA00023242"/>
    </source>
</evidence>
<feature type="compositionally biased region" description="Polar residues" evidence="8">
    <location>
        <begin position="1118"/>
        <end position="1133"/>
    </location>
</feature>
<dbReference type="OrthoDB" id="75376at2759"/>
<feature type="domain" description="Mediator complex subunit Med12 LCEWAV-domain" evidence="9">
    <location>
        <begin position="630"/>
        <end position="754"/>
    </location>
</feature>
<dbReference type="EMBL" id="CAIX01000256">
    <property type="protein sequence ID" value="CCI48912.1"/>
    <property type="molecule type" value="Genomic_DNA"/>
</dbReference>
<evidence type="ECO:0000256" key="5">
    <source>
        <dbReference type="ARBA" id="ARBA00023159"/>
    </source>
</evidence>
<keyword evidence="6" id="KW-0804">Transcription</keyword>
<dbReference type="STRING" id="65357.A0A024GQX5"/>
<name>A0A024GQX5_9STRA</name>
<accession>A0A024GQX5</accession>
<dbReference type="Proteomes" id="UP000053237">
    <property type="component" value="Unassembled WGS sequence"/>
</dbReference>
<dbReference type="GO" id="GO:0005634">
    <property type="term" value="C:nucleus"/>
    <property type="evidence" value="ECO:0007669"/>
    <property type="project" value="UniProtKB-SubCell"/>
</dbReference>
<dbReference type="Pfam" id="PF12145">
    <property type="entry name" value="Med12-LCEWAV"/>
    <property type="match status" value="1"/>
</dbReference>
<keyword evidence="3" id="KW-0678">Repressor</keyword>
<dbReference type="InParanoid" id="A0A024GQX5"/>
<comment type="similarity">
    <text evidence="2">Belongs to the Mediator complex subunit 12 family.</text>
</comment>
<comment type="caution">
    <text evidence="10">The sequence shown here is derived from an EMBL/GenBank/DDBJ whole genome shotgun (WGS) entry which is preliminary data.</text>
</comment>
<dbReference type="PANTHER" id="PTHR46567">
    <property type="entry name" value="MEDIATOR OF RNA POLYMERASE II TRANSCRIPTION SUBUNIT 12"/>
    <property type="match status" value="1"/>
</dbReference>
<protein>
    <recommendedName>
        <fullName evidence="9">Mediator complex subunit Med12 LCEWAV-domain domain-containing protein</fullName>
    </recommendedName>
</protein>
<evidence type="ECO:0000256" key="4">
    <source>
        <dbReference type="ARBA" id="ARBA00023015"/>
    </source>
</evidence>